<evidence type="ECO:0000259" key="8">
    <source>
        <dbReference type="PROSITE" id="PS50928"/>
    </source>
</evidence>
<proteinExistence type="inferred from homology"/>
<organism evidence="9 10">
    <name type="scientific">Neobacillus cucumis</name>
    <dbReference type="NCBI Taxonomy" id="1740721"/>
    <lineage>
        <taxon>Bacteria</taxon>
        <taxon>Bacillati</taxon>
        <taxon>Bacillota</taxon>
        <taxon>Bacilli</taxon>
        <taxon>Bacillales</taxon>
        <taxon>Bacillaceae</taxon>
        <taxon>Neobacillus</taxon>
    </lineage>
</organism>
<comment type="similarity">
    <text evidence="7">Belongs to the binding-protein-dependent transport system permease family.</text>
</comment>
<dbReference type="GO" id="GO:0005886">
    <property type="term" value="C:plasma membrane"/>
    <property type="evidence" value="ECO:0007669"/>
    <property type="project" value="UniProtKB-SubCell"/>
</dbReference>
<keyword evidence="2 7" id="KW-0813">Transport</keyword>
<reference evidence="9 10" key="1">
    <citation type="submission" date="2017-11" db="EMBL/GenBank/DDBJ databases">
        <title>Comparitive Functional Genomics of Dry Heat Resistant strains isolated from the Viking Spacecraft.</title>
        <authorList>
            <person name="Seuylemezian A."/>
            <person name="Cooper K."/>
            <person name="Vaishampayan P."/>
        </authorList>
    </citation>
    <scope>NUCLEOTIDE SEQUENCE [LARGE SCALE GENOMIC DNA]</scope>
    <source>
        <strain evidence="9 10">V32-6</strain>
    </source>
</reference>
<dbReference type="PROSITE" id="PS50928">
    <property type="entry name" value="ABC_TM1"/>
    <property type="match status" value="1"/>
</dbReference>
<feature type="transmembrane region" description="Helical" evidence="7">
    <location>
        <begin position="86"/>
        <end position="106"/>
    </location>
</feature>
<dbReference type="GO" id="GO:0055085">
    <property type="term" value="P:transmembrane transport"/>
    <property type="evidence" value="ECO:0007669"/>
    <property type="project" value="InterPro"/>
</dbReference>
<name>A0A2N5HW03_9BACI</name>
<evidence type="ECO:0000256" key="2">
    <source>
        <dbReference type="ARBA" id="ARBA00022448"/>
    </source>
</evidence>
<evidence type="ECO:0000256" key="3">
    <source>
        <dbReference type="ARBA" id="ARBA00022475"/>
    </source>
</evidence>
<keyword evidence="5 7" id="KW-1133">Transmembrane helix</keyword>
<evidence type="ECO:0000256" key="7">
    <source>
        <dbReference type="RuleBase" id="RU363032"/>
    </source>
</evidence>
<comment type="subcellular location">
    <subcellularLocation>
        <location evidence="1 7">Cell membrane</location>
        <topology evidence="1 7">Multi-pass membrane protein</topology>
    </subcellularLocation>
</comment>
<evidence type="ECO:0000313" key="9">
    <source>
        <dbReference type="EMBL" id="PLS09698.1"/>
    </source>
</evidence>
<sequence>MMILLINLYPTLSGFVYSVRNGNLIQQGSFVGLHNFTQVLKMPDFWNALQFSLIFSVVSVLGSYLFGLILAMILNQDFFGRGFFRVALLVPWIIPSIVSIVSWRWLIGDQTSLINEVLGWFHIHPILFLADKTWAIVSVSIIKIWRSFPFMMLSLLAALQSADESQYEAADIDGATSWQKFFYITLPHIKGVTIICWILMTIWSVNDFDTIYLLTQGGPDYGTENLIILAYRLTFGTNNVGYGAAIAIITLIILMVIAFVFLKQQKNSETMED</sequence>
<dbReference type="AlphaFoldDB" id="A0A2N5HW03"/>
<dbReference type="PANTHER" id="PTHR43005">
    <property type="entry name" value="BLR7065 PROTEIN"/>
    <property type="match status" value="1"/>
</dbReference>
<evidence type="ECO:0000256" key="1">
    <source>
        <dbReference type="ARBA" id="ARBA00004651"/>
    </source>
</evidence>
<dbReference type="Proteomes" id="UP000234950">
    <property type="component" value="Unassembled WGS sequence"/>
</dbReference>
<feature type="transmembrane region" description="Helical" evidence="7">
    <location>
        <begin position="181"/>
        <end position="205"/>
    </location>
</feature>
<dbReference type="InterPro" id="IPR035906">
    <property type="entry name" value="MetI-like_sf"/>
</dbReference>
<dbReference type="InterPro" id="IPR000515">
    <property type="entry name" value="MetI-like"/>
</dbReference>
<dbReference type="Pfam" id="PF00528">
    <property type="entry name" value="BPD_transp_1"/>
    <property type="match status" value="1"/>
</dbReference>
<evidence type="ECO:0000313" key="10">
    <source>
        <dbReference type="Proteomes" id="UP000234950"/>
    </source>
</evidence>
<feature type="domain" description="ABC transmembrane type-1" evidence="8">
    <location>
        <begin position="49"/>
        <end position="261"/>
    </location>
</feature>
<comment type="caution">
    <text evidence="9">The sequence shown here is derived from an EMBL/GenBank/DDBJ whole genome shotgun (WGS) entry which is preliminary data.</text>
</comment>
<dbReference type="CDD" id="cd06261">
    <property type="entry name" value="TM_PBP2"/>
    <property type="match status" value="1"/>
</dbReference>
<dbReference type="OrthoDB" id="9783714at2"/>
<gene>
    <name evidence="9" type="ORF">CVD27_02150</name>
</gene>
<feature type="transmembrane region" description="Helical" evidence="7">
    <location>
        <begin position="240"/>
        <end position="262"/>
    </location>
</feature>
<dbReference type="EMBL" id="PGVE01000012">
    <property type="protein sequence ID" value="PLS09698.1"/>
    <property type="molecule type" value="Genomic_DNA"/>
</dbReference>
<feature type="transmembrane region" description="Helical" evidence="7">
    <location>
        <begin position="51"/>
        <end position="74"/>
    </location>
</feature>
<dbReference type="Gene3D" id="1.10.3720.10">
    <property type="entry name" value="MetI-like"/>
    <property type="match status" value="1"/>
</dbReference>
<keyword evidence="3" id="KW-1003">Cell membrane</keyword>
<keyword evidence="10" id="KW-1185">Reference proteome</keyword>
<accession>A0A2N5HW03</accession>
<keyword evidence="6 7" id="KW-0472">Membrane</keyword>
<evidence type="ECO:0000256" key="5">
    <source>
        <dbReference type="ARBA" id="ARBA00022989"/>
    </source>
</evidence>
<evidence type="ECO:0000256" key="4">
    <source>
        <dbReference type="ARBA" id="ARBA00022692"/>
    </source>
</evidence>
<evidence type="ECO:0000256" key="6">
    <source>
        <dbReference type="ARBA" id="ARBA00023136"/>
    </source>
</evidence>
<dbReference type="SUPFAM" id="SSF161098">
    <property type="entry name" value="MetI-like"/>
    <property type="match status" value="1"/>
</dbReference>
<dbReference type="PANTHER" id="PTHR43005:SF1">
    <property type="entry name" value="SPERMIDINE_PUTRESCINE TRANSPORT SYSTEM PERMEASE PROTEIN"/>
    <property type="match status" value="1"/>
</dbReference>
<feature type="transmembrane region" description="Helical" evidence="7">
    <location>
        <begin position="126"/>
        <end position="145"/>
    </location>
</feature>
<keyword evidence="4 7" id="KW-0812">Transmembrane</keyword>
<protein>
    <submittedName>
        <fullName evidence="9">Sugar ABC transporter permease</fullName>
    </submittedName>
</protein>